<dbReference type="SUPFAM" id="SSF46894">
    <property type="entry name" value="C-terminal effector domain of the bipartite response regulators"/>
    <property type="match status" value="1"/>
</dbReference>
<dbReference type="InterPro" id="IPR058245">
    <property type="entry name" value="NreC/VraR/RcsB-like_REC"/>
</dbReference>
<sequence length="207" mass="23199">MFKKKVIIIEDQDDLRDSFELIVNGTKKFRVLKTYIDGESAVAEVHKTLPDIAMVDLELPGINGIETIKIIKEKSPKTECIIVTVYDDPNLVFKALKAGAAGYIIKDANYLEIIDSLIQLDNGGAPMSPQIARIVIQNFHINEDSPLSKRETEVLELISEGKSYFQISEELFISKDTARSHIRNIYIKLNVNSKSAALAKAKKDHLI</sequence>
<dbReference type="CDD" id="cd06170">
    <property type="entry name" value="LuxR_C_like"/>
    <property type="match status" value="1"/>
</dbReference>
<gene>
    <name evidence="6" type="ORF">SAMN05661096_02418</name>
</gene>
<keyword evidence="1 3" id="KW-0597">Phosphoprotein</keyword>
<dbReference type="AlphaFoldDB" id="A0A1X7K5D8"/>
<dbReference type="InterPro" id="IPR039420">
    <property type="entry name" value="WalR-like"/>
</dbReference>
<evidence type="ECO:0000256" key="2">
    <source>
        <dbReference type="ARBA" id="ARBA00023125"/>
    </source>
</evidence>
<accession>A0A1X7K5D8</accession>
<dbReference type="Gene3D" id="3.40.50.2300">
    <property type="match status" value="1"/>
</dbReference>
<organism evidence="6 7">
    <name type="scientific">Marivirga sericea</name>
    <dbReference type="NCBI Taxonomy" id="1028"/>
    <lineage>
        <taxon>Bacteria</taxon>
        <taxon>Pseudomonadati</taxon>
        <taxon>Bacteroidota</taxon>
        <taxon>Cytophagia</taxon>
        <taxon>Cytophagales</taxon>
        <taxon>Marivirgaceae</taxon>
        <taxon>Marivirga</taxon>
    </lineage>
</organism>
<dbReference type="GO" id="GO:0000160">
    <property type="term" value="P:phosphorelay signal transduction system"/>
    <property type="evidence" value="ECO:0007669"/>
    <property type="project" value="InterPro"/>
</dbReference>
<evidence type="ECO:0000313" key="7">
    <source>
        <dbReference type="Proteomes" id="UP000193804"/>
    </source>
</evidence>
<evidence type="ECO:0000256" key="3">
    <source>
        <dbReference type="PROSITE-ProRule" id="PRU00169"/>
    </source>
</evidence>
<evidence type="ECO:0000259" key="5">
    <source>
        <dbReference type="PROSITE" id="PS50110"/>
    </source>
</evidence>
<dbReference type="GO" id="GO:0003677">
    <property type="term" value="F:DNA binding"/>
    <property type="evidence" value="ECO:0007669"/>
    <property type="project" value="UniProtKB-KW"/>
</dbReference>
<reference evidence="7" key="1">
    <citation type="submission" date="2017-04" db="EMBL/GenBank/DDBJ databases">
        <authorList>
            <person name="Varghese N."/>
            <person name="Submissions S."/>
        </authorList>
    </citation>
    <scope>NUCLEOTIDE SEQUENCE [LARGE SCALE GENOMIC DNA]</scope>
    <source>
        <strain evidence="7">DSM 4125</strain>
    </source>
</reference>
<proteinExistence type="predicted"/>
<keyword evidence="7" id="KW-1185">Reference proteome</keyword>
<dbReference type="PRINTS" id="PR00038">
    <property type="entry name" value="HTHLUXR"/>
</dbReference>
<protein>
    <submittedName>
        <fullName evidence="6">DNA-binding response regulator, NarL/FixJ family, contains REC and HTH domains</fullName>
    </submittedName>
</protein>
<dbReference type="InterPro" id="IPR001789">
    <property type="entry name" value="Sig_transdc_resp-reg_receiver"/>
</dbReference>
<dbReference type="EMBL" id="FXAW01000004">
    <property type="protein sequence ID" value="SMG36247.1"/>
    <property type="molecule type" value="Genomic_DNA"/>
</dbReference>
<dbReference type="SMART" id="SM00421">
    <property type="entry name" value="HTH_LUXR"/>
    <property type="match status" value="1"/>
</dbReference>
<dbReference type="OrthoDB" id="9797341at2"/>
<dbReference type="Pfam" id="PF00072">
    <property type="entry name" value="Response_reg"/>
    <property type="match status" value="1"/>
</dbReference>
<dbReference type="InterPro" id="IPR011006">
    <property type="entry name" value="CheY-like_superfamily"/>
</dbReference>
<dbReference type="CDD" id="cd17535">
    <property type="entry name" value="REC_NarL-like"/>
    <property type="match status" value="1"/>
</dbReference>
<dbReference type="InterPro" id="IPR000792">
    <property type="entry name" value="Tscrpt_reg_LuxR_C"/>
</dbReference>
<dbReference type="InterPro" id="IPR016032">
    <property type="entry name" value="Sig_transdc_resp-reg_C-effctor"/>
</dbReference>
<dbReference type="RefSeq" id="WP_085517486.1">
    <property type="nucleotide sequence ID" value="NZ_FXAW01000004.1"/>
</dbReference>
<evidence type="ECO:0000313" key="6">
    <source>
        <dbReference type="EMBL" id="SMG36247.1"/>
    </source>
</evidence>
<dbReference type="STRING" id="1028.SAMN05661096_02418"/>
<name>A0A1X7K5D8_9BACT</name>
<dbReference type="Proteomes" id="UP000193804">
    <property type="component" value="Unassembled WGS sequence"/>
</dbReference>
<dbReference type="PANTHER" id="PTHR43214">
    <property type="entry name" value="TWO-COMPONENT RESPONSE REGULATOR"/>
    <property type="match status" value="1"/>
</dbReference>
<feature type="modified residue" description="4-aspartylphosphate" evidence="3">
    <location>
        <position position="56"/>
    </location>
</feature>
<feature type="domain" description="HTH luxR-type" evidence="4">
    <location>
        <begin position="140"/>
        <end position="205"/>
    </location>
</feature>
<dbReference type="GO" id="GO:0006355">
    <property type="term" value="P:regulation of DNA-templated transcription"/>
    <property type="evidence" value="ECO:0007669"/>
    <property type="project" value="InterPro"/>
</dbReference>
<feature type="domain" description="Response regulatory" evidence="5">
    <location>
        <begin position="5"/>
        <end position="121"/>
    </location>
</feature>
<evidence type="ECO:0000259" key="4">
    <source>
        <dbReference type="PROSITE" id="PS50043"/>
    </source>
</evidence>
<keyword evidence="2 6" id="KW-0238">DNA-binding</keyword>
<dbReference type="PROSITE" id="PS50043">
    <property type="entry name" value="HTH_LUXR_2"/>
    <property type="match status" value="1"/>
</dbReference>
<dbReference type="PROSITE" id="PS50110">
    <property type="entry name" value="RESPONSE_REGULATORY"/>
    <property type="match status" value="1"/>
</dbReference>
<dbReference type="Pfam" id="PF00196">
    <property type="entry name" value="GerE"/>
    <property type="match status" value="1"/>
</dbReference>
<evidence type="ECO:0000256" key="1">
    <source>
        <dbReference type="ARBA" id="ARBA00022553"/>
    </source>
</evidence>
<dbReference type="SUPFAM" id="SSF52172">
    <property type="entry name" value="CheY-like"/>
    <property type="match status" value="1"/>
</dbReference>
<dbReference type="SMART" id="SM00448">
    <property type="entry name" value="REC"/>
    <property type="match status" value="1"/>
</dbReference>